<dbReference type="KEGG" id="smx:SM11_pC1402"/>
<proteinExistence type="predicted"/>
<protein>
    <submittedName>
        <fullName evidence="1">Uncharacterized protein</fullName>
    </submittedName>
</protein>
<dbReference type="EMBL" id="CP001831">
    <property type="protein sequence ID" value="AEH82475.1"/>
    <property type="molecule type" value="Genomic_DNA"/>
</dbReference>
<geneLocation type="plasmid" evidence="1 2">
    <name>pSmeSM11c</name>
</geneLocation>
<keyword evidence="1" id="KW-0614">Plasmid</keyword>
<sequence length="66" mass="7518">MCGARAQCAIRDRRAQTRFSCAWNLARRLSDEATDPEGGTTGIHRAIIGWWRLENMVLEPLFKPTD</sequence>
<evidence type="ECO:0000313" key="1">
    <source>
        <dbReference type="EMBL" id="AEH82475.1"/>
    </source>
</evidence>
<name>F7XBF7_SINMM</name>
<dbReference type="AlphaFoldDB" id="F7XBF7"/>
<reference evidence="1 2" key="1">
    <citation type="journal article" date="2011" name="J. Biotechnol.">
        <title>The complete genome sequence of the dominant Sinorhizobium meliloti field isolate SM11 extends the S. meliloti pan-genome.</title>
        <authorList>
            <person name="Schneiker-Bekel S."/>
            <person name="Wibberg D."/>
            <person name="Bekel T."/>
            <person name="Blom J."/>
            <person name="Linke B."/>
            <person name="Neuweger H."/>
            <person name="Stiens M."/>
            <person name="Vorholter F.J."/>
            <person name="Weidner S."/>
            <person name="Goesmann A."/>
            <person name="Puhler A."/>
            <person name="Schluter A."/>
        </authorList>
    </citation>
    <scope>NUCLEOTIDE SEQUENCE [LARGE SCALE GENOMIC DNA]</scope>
    <source>
        <strain evidence="1 2">SM11</strain>
        <plasmid evidence="2">pSmeSM11c</plasmid>
    </source>
</reference>
<dbReference type="PATRIC" id="fig|707241.3.peg.5328"/>
<gene>
    <name evidence="1" type="ordered locus">SM11_pC1402</name>
</gene>
<evidence type="ECO:0000313" key="2">
    <source>
        <dbReference type="Proteomes" id="UP000009045"/>
    </source>
</evidence>
<dbReference type="HOGENOM" id="CLU_2828924_0_0_5"/>
<dbReference type="Proteomes" id="UP000009045">
    <property type="component" value="Plasmid pSmeSM11c"/>
</dbReference>
<organism evidence="1 2">
    <name type="scientific">Sinorhizobium meliloti (strain SM11)</name>
    <dbReference type="NCBI Taxonomy" id="707241"/>
    <lineage>
        <taxon>Bacteria</taxon>
        <taxon>Pseudomonadati</taxon>
        <taxon>Pseudomonadota</taxon>
        <taxon>Alphaproteobacteria</taxon>
        <taxon>Hyphomicrobiales</taxon>
        <taxon>Rhizobiaceae</taxon>
        <taxon>Sinorhizobium/Ensifer group</taxon>
        <taxon>Sinorhizobium</taxon>
    </lineage>
</organism>
<accession>F7XBF7</accession>